<dbReference type="GO" id="GO:0005524">
    <property type="term" value="F:ATP binding"/>
    <property type="evidence" value="ECO:0007669"/>
    <property type="project" value="UniProtKB-KW"/>
</dbReference>
<dbReference type="NCBIfam" id="NF047389">
    <property type="entry name" value="ATPase_Sll1717"/>
    <property type="match status" value="1"/>
</dbReference>
<keyword evidence="2" id="KW-0067">ATP-binding</keyword>
<accession>A0A1R4HDJ6</accession>
<dbReference type="GO" id="GO:0016887">
    <property type="term" value="F:ATP hydrolysis activity"/>
    <property type="evidence" value="ECO:0007669"/>
    <property type="project" value="TreeGrafter"/>
</dbReference>
<dbReference type="AlphaFoldDB" id="A0A1R4HDJ6"/>
<dbReference type="Pfam" id="PF01656">
    <property type="entry name" value="CbiA"/>
    <property type="match status" value="1"/>
</dbReference>
<dbReference type="InterPro" id="IPR027417">
    <property type="entry name" value="P-loop_NTPase"/>
</dbReference>
<dbReference type="SUPFAM" id="SSF52540">
    <property type="entry name" value="P-loop containing nucleoside triphosphate hydrolases"/>
    <property type="match status" value="1"/>
</dbReference>
<evidence type="ECO:0000259" key="3">
    <source>
        <dbReference type="Pfam" id="PF01656"/>
    </source>
</evidence>
<name>A0A1R4HDJ6_9GAMM</name>
<evidence type="ECO:0000256" key="2">
    <source>
        <dbReference type="ARBA" id="ARBA00022840"/>
    </source>
</evidence>
<feature type="domain" description="CobQ/CobB/MinD/ParA nucleotide binding" evidence="3">
    <location>
        <begin position="117"/>
        <end position="278"/>
    </location>
</feature>
<keyword evidence="1" id="KW-0547">Nucleotide-binding</keyword>
<protein>
    <recommendedName>
        <fullName evidence="3">CobQ/CobB/MinD/ParA nucleotide binding domain-containing protein</fullName>
    </recommendedName>
</protein>
<dbReference type="EMBL" id="FUKI01000130">
    <property type="protein sequence ID" value="SJM94293.1"/>
    <property type="molecule type" value="Genomic_DNA"/>
</dbReference>
<gene>
    <name evidence="4" type="ORF">CRENPOLYSF1_530001</name>
</gene>
<dbReference type="InterPro" id="IPR050625">
    <property type="entry name" value="ParA/MinD_ATPase"/>
</dbReference>
<evidence type="ECO:0000313" key="5">
    <source>
        <dbReference type="Proteomes" id="UP000195667"/>
    </source>
</evidence>
<proteinExistence type="predicted"/>
<keyword evidence="5" id="KW-1185">Reference proteome</keyword>
<dbReference type="GO" id="GO:0051782">
    <property type="term" value="P:negative regulation of cell division"/>
    <property type="evidence" value="ECO:0007669"/>
    <property type="project" value="TreeGrafter"/>
</dbReference>
<dbReference type="OrthoDB" id="580767at2"/>
<organism evidence="4 5">
    <name type="scientific">Crenothrix polyspora</name>
    <dbReference type="NCBI Taxonomy" id="360316"/>
    <lineage>
        <taxon>Bacteria</taxon>
        <taxon>Pseudomonadati</taxon>
        <taxon>Pseudomonadota</taxon>
        <taxon>Gammaproteobacteria</taxon>
        <taxon>Methylococcales</taxon>
        <taxon>Crenotrichaceae</taxon>
        <taxon>Crenothrix</taxon>
    </lineage>
</organism>
<sequence>MKSAIQLRRALNQKFPKQFEFDVGAENLVLLTVISTQFQEKSRIERLEQIEPLIKDAGLVPGIIKLYTPEEAVNDGIIIQQTSENILPVSWQDAIVMLSSGKTVPTKKLKHSIKRVVFYSYKGGVGRTTALIQTAFQLTRAGKRVALIDMDVEAPGLQTLLPPPDALLEEGLVDYLWERQTCFFDDNHPAKIHLSGTDQGRRTGIVYSITDPQSRRDLYIIPAGKIGQRYVQRLSALSTAHLFTSTTDPWYQFEQELWEQFEPDVMLIDARTGLNEWGGLSLLHLADEIFIALYPSKQNAEGICFIRDLLKELGSVQAKLILSPIPEGVIGDSLVKRIKPYLDLHEGEEPISIPYHPNVAGSYQFPVETALSYYAPLANNLLEISGVEETAAILAESNRLEFIESLSFPERNAERILHTEFDTIFQKTADFDQCLEDSVWVIRGRKGTGKSTLYTLFTQHRENAEKRSRGRLNNIKILSGHGNTNEFRPTSNIFEIIQKELVKNETDWLSLWRAYAIVQIYRNFPEFAEIIKKHKSLASRLEYNFNIRENKNWESKHTNKLLEFASDTKLSGLCYDVVTELNSFLKEKNVKIWILYDDLDQDINENASWQQEALGGLMRLAYDSNNQKLYQIRFKIFLREDIWSNLVFTNKSHFGDERTLLLKWDKKDFFRLAYRLTVGGSEKFKTFTNRILPLTDNQLDESDEETLRKALSPLWGLRQQKSKNAYVAQWVYSRLTDSSENTYPRSLTILLNEAKKLEIEQNPKTAPNDHLLRWTSLTEGLKQASVERCNAIKNEYPEFSEFFNEISTLSSLFKKEDLESLWNKTVKNSSQQSLDDFIKRLEQIGLLSRKKYNARYDYAIANLYIDGFGITRQQGQRK</sequence>
<reference evidence="5" key="1">
    <citation type="submission" date="2017-02" db="EMBL/GenBank/DDBJ databases">
        <authorList>
            <person name="Daims H."/>
        </authorList>
    </citation>
    <scope>NUCLEOTIDE SEQUENCE [LARGE SCALE GENOMIC DNA]</scope>
</reference>
<dbReference type="InterPro" id="IPR059206">
    <property type="entry name" value="Sll1717-like"/>
</dbReference>
<dbReference type="GO" id="GO:0009898">
    <property type="term" value="C:cytoplasmic side of plasma membrane"/>
    <property type="evidence" value="ECO:0007669"/>
    <property type="project" value="TreeGrafter"/>
</dbReference>
<dbReference type="GO" id="GO:0005829">
    <property type="term" value="C:cytosol"/>
    <property type="evidence" value="ECO:0007669"/>
    <property type="project" value="TreeGrafter"/>
</dbReference>
<dbReference type="NCBIfam" id="NF047398">
    <property type="entry name" value="AAA_KGGVGR"/>
    <property type="match status" value="1"/>
</dbReference>
<evidence type="ECO:0000313" key="4">
    <source>
        <dbReference type="EMBL" id="SJM94293.1"/>
    </source>
</evidence>
<dbReference type="PANTHER" id="PTHR43384:SF6">
    <property type="entry name" value="SEPTUM SITE-DETERMINING PROTEIN MIND HOMOLOG, CHLOROPLASTIC"/>
    <property type="match status" value="1"/>
</dbReference>
<dbReference type="RefSeq" id="WP_087144241.1">
    <property type="nucleotide sequence ID" value="NZ_FUKI01000130.1"/>
</dbReference>
<evidence type="ECO:0000256" key="1">
    <source>
        <dbReference type="ARBA" id="ARBA00022741"/>
    </source>
</evidence>
<dbReference type="PANTHER" id="PTHR43384">
    <property type="entry name" value="SEPTUM SITE-DETERMINING PROTEIN MIND HOMOLOG, CHLOROPLASTIC-RELATED"/>
    <property type="match status" value="1"/>
</dbReference>
<dbReference type="Gene3D" id="3.40.50.300">
    <property type="entry name" value="P-loop containing nucleotide triphosphate hydrolases"/>
    <property type="match status" value="1"/>
</dbReference>
<dbReference type="Proteomes" id="UP000195667">
    <property type="component" value="Unassembled WGS sequence"/>
</dbReference>
<dbReference type="InterPro" id="IPR002586">
    <property type="entry name" value="CobQ/CobB/MinD/ParA_Nub-bd_dom"/>
</dbReference>